<feature type="domain" description="RNA polymerase sigma factor 70 region 4 type 2" evidence="8">
    <location>
        <begin position="120"/>
        <end position="171"/>
    </location>
</feature>
<organism evidence="9 10">
    <name type="scientific">Vibrio antiquarius (strain Ex25)</name>
    <dbReference type="NCBI Taxonomy" id="150340"/>
    <lineage>
        <taxon>Bacteria</taxon>
        <taxon>Pseudomonadati</taxon>
        <taxon>Pseudomonadota</taxon>
        <taxon>Gammaproteobacteria</taxon>
        <taxon>Vibrionales</taxon>
        <taxon>Vibrionaceae</taxon>
        <taxon>Vibrio</taxon>
        <taxon>Vibrio diabolicus subgroup</taxon>
    </lineage>
</organism>
<keyword evidence="2 6" id="KW-0805">Transcription regulation</keyword>
<dbReference type="Gene3D" id="1.10.10.10">
    <property type="entry name" value="Winged helix-like DNA-binding domain superfamily/Winged helix DNA-binding domain"/>
    <property type="match status" value="1"/>
</dbReference>
<dbReference type="InterPro" id="IPR000838">
    <property type="entry name" value="RNA_pol_sigma70_ECF_CS"/>
</dbReference>
<dbReference type="Pfam" id="PF08281">
    <property type="entry name" value="Sigma70_r4_2"/>
    <property type="match status" value="1"/>
</dbReference>
<name>A0ABM9WZN8_VIBAE</name>
<comment type="similarity">
    <text evidence="1 6">Belongs to the sigma-70 factor family. ECF subfamily.</text>
</comment>
<dbReference type="NCBIfam" id="NF009170">
    <property type="entry name" value="PRK12517.1"/>
    <property type="match status" value="1"/>
</dbReference>
<evidence type="ECO:0000256" key="4">
    <source>
        <dbReference type="ARBA" id="ARBA00023125"/>
    </source>
</evidence>
<sequence>MSFRGYLATQLYTSDLNPMEKHKRYEALTKERYQDIYRLAYWLCKDHHLAEDLAQDTFLKAWRFFDNLNDPNAAKPWLITILRRENARRFDKKQYDFVDIDECVIQAKTYPGSDHDMAQDWLQKQMMILEPKYREPLVLKLVVGFNHNEIAQVLELNHNTVATRLFRARNQIIAQRERD</sequence>
<dbReference type="InterPro" id="IPR013325">
    <property type="entry name" value="RNA_pol_sigma_r2"/>
</dbReference>
<evidence type="ECO:0000256" key="1">
    <source>
        <dbReference type="ARBA" id="ARBA00010641"/>
    </source>
</evidence>
<keyword evidence="5 6" id="KW-0804">Transcription</keyword>
<evidence type="ECO:0000256" key="5">
    <source>
        <dbReference type="ARBA" id="ARBA00023163"/>
    </source>
</evidence>
<dbReference type="PANTHER" id="PTHR43133">
    <property type="entry name" value="RNA POLYMERASE ECF-TYPE SIGMA FACTO"/>
    <property type="match status" value="1"/>
</dbReference>
<dbReference type="InterPro" id="IPR014284">
    <property type="entry name" value="RNA_pol_sigma-70_dom"/>
</dbReference>
<evidence type="ECO:0000259" key="7">
    <source>
        <dbReference type="Pfam" id="PF04542"/>
    </source>
</evidence>
<accession>A0ABM9WZN8</accession>
<dbReference type="Gene3D" id="1.10.1740.10">
    <property type="match status" value="1"/>
</dbReference>
<evidence type="ECO:0000256" key="3">
    <source>
        <dbReference type="ARBA" id="ARBA00023082"/>
    </source>
</evidence>
<dbReference type="InterPro" id="IPR013249">
    <property type="entry name" value="RNA_pol_sigma70_r4_t2"/>
</dbReference>
<feature type="domain" description="RNA polymerase sigma-70 region 2" evidence="7">
    <location>
        <begin position="31"/>
        <end position="94"/>
    </location>
</feature>
<evidence type="ECO:0000256" key="2">
    <source>
        <dbReference type="ARBA" id="ARBA00023015"/>
    </source>
</evidence>
<keyword evidence="10" id="KW-1185">Reference proteome</keyword>
<protein>
    <recommendedName>
        <fullName evidence="6">RNA polymerase sigma factor</fullName>
    </recommendedName>
</protein>
<dbReference type="SUPFAM" id="SSF88659">
    <property type="entry name" value="Sigma3 and sigma4 domains of RNA polymerase sigma factors"/>
    <property type="match status" value="1"/>
</dbReference>
<dbReference type="NCBIfam" id="TIGR02937">
    <property type="entry name" value="sigma70-ECF"/>
    <property type="match status" value="1"/>
</dbReference>
<evidence type="ECO:0000313" key="10">
    <source>
        <dbReference type="Proteomes" id="UP000242664"/>
    </source>
</evidence>
<keyword evidence="3 6" id="KW-0731">Sigma factor</keyword>
<dbReference type="InterPro" id="IPR013324">
    <property type="entry name" value="RNA_pol_sigma_r3/r4-like"/>
</dbReference>
<dbReference type="PROSITE" id="PS01063">
    <property type="entry name" value="SIGMA70_ECF"/>
    <property type="match status" value="1"/>
</dbReference>
<dbReference type="Pfam" id="PF04542">
    <property type="entry name" value="Sigma70_r2"/>
    <property type="match status" value="1"/>
</dbReference>
<dbReference type="Proteomes" id="UP000242664">
    <property type="component" value="Unassembled WGS sequence"/>
</dbReference>
<dbReference type="EMBL" id="DS267808">
    <property type="protein sequence ID" value="EDN58838.1"/>
    <property type="molecule type" value="Genomic_DNA"/>
</dbReference>
<reference evidence="10" key="1">
    <citation type="submission" date="2006-10" db="EMBL/GenBank/DDBJ databases">
        <authorList>
            <person name="Heidelberg J."/>
            <person name="Sebastian Y."/>
        </authorList>
    </citation>
    <scope>NUCLEOTIDE SEQUENCE [LARGE SCALE GENOMIC DNA]</scope>
    <source>
        <strain evidence="10">EX25</strain>
    </source>
</reference>
<dbReference type="InterPro" id="IPR007627">
    <property type="entry name" value="RNA_pol_sigma70_r2"/>
</dbReference>
<proteinExistence type="inferred from homology"/>
<evidence type="ECO:0000313" key="9">
    <source>
        <dbReference type="EMBL" id="EDN58838.1"/>
    </source>
</evidence>
<dbReference type="PANTHER" id="PTHR43133:SF51">
    <property type="entry name" value="RNA POLYMERASE SIGMA FACTOR"/>
    <property type="match status" value="1"/>
</dbReference>
<evidence type="ECO:0000256" key="6">
    <source>
        <dbReference type="RuleBase" id="RU000716"/>
    </source>
</evidence>
<gene>
    <name evidence="9" type="ORF">VEx25_A1403</name>
</gene>
<dbReference type="InterPro" id="IPR039425">
    <property type="entry name" value="RNA_pol_sigma-70-like"/>
</dbReference>
<keyword evidence="4 6" id="KW-0238">DNA-binding</keyword>
<dbReference type="SUPFAM" id="SSF88946">
    <property type="entry name" value="Sigma2 domain of RNA polymerase sigma factors"/>
    <property type="match status" value="1"/>
</dbReference>
<dbReference type="InterPro" id="IPR036388">
    <property type="entry name" value="WH-like_DNA-bd_sf"/>
</dbReference>
<evidence type="ECO:0000259" key="8">
    <source>
        <dbReference type="Pfam" id="PF08281"/>
    </source>
</evidence>